<comment type="caution">
    <text evidence="2">The sequence shown here is derived from an EMBL/GenBank/DDBJ whole genome shotgun (WGS) entry which is preliminary data.</text>
</comment>
<keyword evidence="3" id="KW-1185">Reference proteome</keyword>
<reference evidence="3" key="1">
    <citation type="journal article" date="2019" name="Int. J. Syst. Evol. Microbiol.">
        <title>The Global Catalogue of Microorganisms (GCM) 10K type strain sequencing project: providing services to taxonomists for standard genome sequencing and annotation.</title>
        <authorList>
            <consortium name="The Broad Institute Genomics Platform"/>
            <consortium name="The Broad Institute Genome Sequencing Center for Infectious Disease"/>
            <person name="Wu L."/>
            <person name="Ma J."/>
        </authorList>
    </citation>
    <scope>NUCLEOTIDE SEQUENCE [LARGE SCALE GENOMIC DNA]</scope>
    <source>
        <strain evidence="3">KCTC 42441</strain>
    </source>
</reference>
<sequence>MPDHAHDNAHRQAAWSRYWKQDVLHSLPGSFSGNYAGRIERFWLDSFSDLGSGRRMLDIATGNGPIPQLACTHCAGHAAGMPRIDAIDLAQVAPAWVSSQPATCRDALHFHSGVSAEALPFDDASFDLVTSQYGIEYCDDARTTPEVARVLVPGGRVALLLHHADSRLAQVAREELRLADWLLRPTAFLDDLEAIAPWIRQATTAEGRASLQGNADAHRARDAFNHGMQSLTAEAAASAFPDLLEEARSFAAQALASLKDRPTEDVLAQVRTYRDNLADARLRYAELCECAMDEGMIAAFAARLAAHGLVDITHAPIDHDNGMLMGWTLTARRP</sequence>
<dbReference type="GO" id="GO:0032259">
    <property type="term" value="P:methylation"/>
    <property type="evidence" value="ECO:0007669"/>
    <property type="project" value="UniProtKB-KW"/>
</dbReference>
<dbReference type="InterPro" id="IPR050508">
    <property type="entry name" value="Methyltransf_Superfamily"/>
</dbReference>
<dbReference type="SUPFAM" id="SSF53335">
    <property type="entry name" value="S-adenosyl-L-methionine-dependent methyltransferases"/>
    <property type="match status" value="1"/>
</dbReference>
<dbReference type="EC" id="2.1.1.-" evidence="2"/>
<dbReference type="PANTHER" id="PTHR42912">
    <property type="entry name" value="METHYLTRANSFERASE"/>
    <property type="match status" value="1"/>
</dbReference>
<dbReference type="Gene3D" id="3.40.50.150">
    <property type="entry name" value="Vaccinia Virus protein VP39"/>
    <property type="match status" value="1"/>
</dbReference>
<dbReference type="InterPro" id="IPR013216">
    <property type="entry name" value="Methyltransf_11"/>
</dbReference>
<keyword evidence="2" id="KW-0808">Transferase</keyword>
<keyword evidence="2" id="KW-0489">Methyltransferase</keyword>
<protein>
    <submittedName>
        <fullName evidence="2">Class I SAM-dependent methyltransferase</fullName>
        <ecNumber evidence="2">2.1.1.-</ecNumber>
    </submittedName>
</protein>
<name>A0ABV7XLY5_9GAMM</name>
<dbReference type="EMBL" id="JBHRYA010000007">
    <property type="protein sequence ID" value="MFC3716871.1"/>
    <property type="molecule type" value="Genomic_DNA"/>
</dbReference>
<dbReference type="GO" id="GO:0008168">
    <property type="term" value="F:methyltransferase activity"/>
    <property type="evidence" value="ECO:0007669"/>
    <property type="project" value="UniProtKB-KW"/>
</dbReference>
<feature type="domain" description="Methyltransferase type 11" evidence="1">
    <location>
        <begin position="82"/>
        <end position="158"/>
    </location>
</feature>
<dbReference type="Proteomes" id="UP001595705">
    <property type="component" value="Unassembled WGS sequence"/>
</dbReference>
<gene>
    <name evidence="2" type="ORF">ACFONC_11985</name>
</gene>
<evidence type="ECO:0000313" key="2">
    <source>
        <dbReference type="EMBL" id="MFC3716871.1"/>
    </source>
</evidence>
<proteinExistence type="predicted"/>
<evidence type="ECO:0000313" key="3">
    <source>
        <dbReference type="Proteomes" id="UP001595705"/>
    </source>
</evidence>
<dbReference type="CDD" id="cd02440">
    <property type="entry name" value="AdoMet_MTases"/>
    <property type="match status" value="1"/>
</dbReference>
<dbReference type="Pfam" id="PF08241">
    <property type="entry name" value="Methyltransf_11"/>
    <property type="match status" value="1"/>
</dbReference>
<organism evidence="2 3">
    <name type="scientific">Luteimonas soli</name>
    <dbReference type="NCBI Taxonomy" id="1648966"/>
    <lineage>
        <taxon>Bacteria</taxon>
        <taxon>Pseudomonadati</taxon>
        <taxon>Pseudomonadota</taxon>
        <taxon>Gammaproteobacteria</taxon>
        <taxon>Lysobacterales</taxon>
        <taxon>Lysobacteraceae</taxon>
        <taxon>Luteimonas</taxon>
    </lineage>
</organism>
<dbReference type="RefSeq" id="WP_386744340.1">
    <property type="nucleotide sequence ID" value="NZ_JBHRYA010000007.1"/>
</dbReference>
<accession>A0ABV7XLY5</accession>
<evidence type="ECO:0000259" key="1">
    <source>
        <dbReference type="Pfam" id="PF08241"/>
    </source>
</evidence>
<dbReference type="InterPro" id="IPR029063">
    <property type="entry name" value="SAM-dependent_MTases_sf"/>
</dbReference>
<dbReference type="PANTHER" id="PTHR42912:SF93">
    <property type="entry name" value="N6-ADENOSINE-METHYLTRANSFERASE TMT1A"/>
    <property type="match status" value="1"/>
</dbReference>